<dbReference type="AlphaFoldDB" id="A0AAV6VDW3"/>
<reference evidence="1 2" key="1">
    <citation type="journal article" date="2022" name="Nat. Ecol. Evol.">
        <title>A masculinizing supergene underlies an exaggerated male reproductive morph in a spider.</title>
        <authorList>
            <person name="Hendrickx F."/>
            <person name="De Corte Z."/>
            <person name="Sonet G."/>
            <person name="Van Belleghem S.M."/>
            <person name="Kostlbacher S."/>
            <person name="Vangestel C."/>
        </authorList>
    </citation>
    <scope>NUCLEOTIDE SEQUENCE [LARGE SCALE GENOMIC DNA]</scope>
    <source>
        <strain evidence="1">W744_W776</strain>
    </source>
</reference>
<evidence type="ECO:0000313" key="1">
    <source>
        <dbReference type="EMBL" id="KAG8193848.1"/>
    </source>
</evidence>
<proteinExistence type="predicted"/>
<protein>
    <submittedName>
        <fullName evidence="1">Uncharacterized protein</fullName>
    </submittedName>
</protein>
<dbReference type="Proteomes" id="UP000827092">
    <property type="component" value="Unassembled WGS sequence"/>
</dbReference>
<accession>A0AAV6VDW3</accession>
<evidence type="ECO:0000313" key="2">
    <source>
        <dbReference type="Proteomes" id="UP000827092"/>
    </source>
</evidence>
<gene>
    <name evidence="1" type="ORF">JTE90_029580</name>
</gene>
<comment type="caution">
    <text evidence="1">The sequence shown here is derived from an EMBL/GenBank/DDBJ whole genome shotgun (WGS) entry which is preliminary data.</text>
</comment>
<sequence length="68" mass="7719">MDHNGLSYNFPKEEFIRKSFFGTGDVPINSLFPGSSLRLRTTGMVRDVMSDDPADWVTSVDVREPIRL</sequence>
<organism evidence="1 2">
    <name type="scientific">Oedothorax gibbosus</name>
    <dbReference type="NCBI Taxonomy" id="931172"/>
    <lineage>
        <taxon>Eukaryota</taxon>
        <taxon>Metazoa</taxon>
        <taxon>Ecdysozoa</taxon>
        <taxon>Arthropoda</taxon>
        <taxon>Chelicerata</taxon>
        <taxon>Arachnida</taxon>
        <taxon>Araneae</taxon>
        <taxon>Araneomorphae</taxon>
        <taxon>Entelegynae</taxon>
        <taxon>Araneoidea</taxon>
        <taxon>Linyphiidae</taxon>
        <taxon>Erigoninae</taxon>
        <taxon>Oedothorax</taxon>
    </lineage>
</organism>
<name>A0AAV6VDW3_9ARAC</name>
<keyword evidence="2" id="KW-1185">Reference proteome</keyword>
<dbReference type="EMBL" id="JAFNEN010000114">
    <property type="protein sequence ID" value="KAG8193848.1"/>
    <property type="molecule type" value="Genomic_DNA"/>
</dbReference>